<evidence type="ECO:0008006" key="10">
    <source>
        <dbReference type="Google" id="ProtNLM"/>
    </source>
</evidence>
<dbReference type="EMBL" id="GL573191">
    <property type="protein sequence ID" value="ELR05604.1"/>
    <property type="molecule type" value="Genomic_DNA"/>
</dbReference>
<name>L8FYK4_PSED2</name>
<evidence type="ECO:0000256" key="5">
    <source>
        <dbReference type="ARBA" id="ARBA00022517"/>
    </source>
</evidence>
<feature type="compositionally biased region" description="Low complexity" evidence="7">
    <location>
        <begin position="37"/>
        <end position="47"/>
    </location>
</feature>
<protein>
    <recommendedName>
        <fullName evidence="10">Alb1-domain-containing protein</fullName>
    </recommendedName>
</protein>
<keyword evidence="4" id="KW-0963">Cytoplasm</keyword>
<reference evidence="9" key="1">
    <citation type="submission" date="2010-09" db="EMBL/GenBank/DDBJ databases">
        <title>The genome sequence of Geomyces destructans 20631-21.</title>
        <authorList>
            <consortium name="The Broad Institute Genome Sequencing Platform"/>
            <person name="Cuomo C.A."/>
            <person name="Blehert D.S."/>
            <person name="Lorch J.M."/>
            <person name="Young S.K."/>
            <person name="Zeng Q."/>
            <person name="Gargeya S."/>
            <person name="Fitzgerald M."/>
            <person name="Haas B."/>
            <person name="Abouelleil A."/>
            <person name="Alvarado L."/>
            <person name="Arachchi H.M."/>
            <person name="Berlin A."/>
            <person name="Brown A."/>
            <person name="Chapman S.B."/>
            <person name="Chen Z."/>
            <person name="Dunbar C."/>
            <person name="Freedman E."/>
            <person name="Gearin G."/>
            <person name="Gellesch M."/>
            <person name="Goldberg J."/>
            <person name="Griggs A."/>
            <person name="Gujja S."/>
            <person name="Heiman D."/>
            <person name="Howarth C."/>
            <person name="Larson L."/>
            <person name="Lui A."/>
            <person name="MacDonald P.J.P."/>
            <person name="Montmayeur A."/>
            <person name="Murphy C."/>
            <person name="Neiman D."/>
            <person name="Pearson M."/>
            <person name="Priest M."/>
            <person name="Roberts A."/>
            <person name="Saif S."/>
            <person name="Shea T."/>
            <person name="Shenoy N."/>
            <person name="Sisk P."/>
            <person name="Stolte C."/>
            <person name="Sykes S."/>
            <person name="Wortman J."/>
            <person name="Nusbaum C."/>
            <person name="Birren B."/>
        </authorList>
    </citation>
    <scope>NUCLEOTIDE SEQUENCE [LARGE SCALE GENOMIC DNA]</scope>
    <source>
        <strain evidence="9">ATCC MYA-4855 / 20631-21</strain>
    </source>
</reference>
<keyword evidence="3" id="KW-0813">Transport</keyword>
<dbReference type="Proteomes" id="UP000011064">
    <property type="component" value="Unassembled WGS sequence"/>
</dbReference>
<feature type="compositionally biased region" description="Basic and acidic residues" evidence="7">
    <location>
        <begin position="98"/>
        <end position="125"/>
    </location>
</feature>
<evidence type="ECO:0000256" key="6">
    <source>
        <dbReference type="ARBA" id="ARBA00023242"/>
    </source>
</evidence>
<dbReference type="InterPro" id="IPR022784">
    <property type="entry name" value="Ribosome_bgen_Alb1"/>
</dbReference>
<dbReference type="Pfam" id="PF09135">
    <property type="entry name" value="Alb1"/>
    <property type="match status" value="1"/>
</dbReference>
<evidence type="ECO:0000313" key="8">
    <source>
        <dbReference type="EMBL" id="ELR05604.1"/>
    </source>
</evidence>
<dbReference type="PANTHER" id="PTHR28280:SF1">
    <property type="entry name" value="SHUTTLING PRE-60S FACTOR ECM1"/>
    <property type="match status" value="1"/>
</dbReference>
<evidence type="ECO:0000313" key="9">
    <source>
        <dbReference type="Proteomes" id="UP000011064"/>
    </source>
</evidence>
<organism evidence="8 9">
    <name type="scientific">Pseudogymnoascus destructans (strain ATCC MYA-4855 / 20631-21)</name>
    <name type="common">Bat white-nose syndrome fungus</name>
    <name type="synonym">Geomyces destructans</name>
    <dbReference type="NCBI Taxonomy" id="658429"/>
    <lineage>
        <taxon>Eukaryota</taxon>
        <taxon>Fungi</taxon>
        <taxon>Dikarya</taxon>
        <taxon>Ascomycota</taxon>
        <taxon>Pezizomycotina</taxon>
        <taxon>Leotiomycetes</taxon>
        <taxon>Thelebolales</taxon>
        <taxon>Thelebolaceae</taxon>
        <taxon>Pseudogymnoascus</taxon>
    </lineage>
</organism>
<proteinExistence type="predicted"/>
<dbReference type="GO" id="GO:0005730">
    <property type="term" value="C:nucleolus"/>
    <property type="evidence" value="ECO:0007669"/>
    <property type="project" value="TreeGrafter"/>
</dbReference>
<dbReference type="GO" id="GO:0030687">
    <property type="term" value="C:preribosome, large subunit precursor"/>
    <property type="evidence" value="ECO:0007669"/>
    <property type="project" value="TreeGrafter"/>
</dbReference>
<feature type="region of interest" description="Disordered" evidence="7">
    <location>
        <begin position="37"/>
        <end position="137"/>
    </location>
</feature>
<dbReference type="AlphaFoldDB" id="L8FYK4"/>
<dbReference type="GO" id="GO:0005737">
    <property type="term" value="C:cytoplasm"/>
    <property type="evidence" value="ECO:0007669"/>
    <property type="project" value="UniProtKB-SubCell"/>
</dbReference>
<comment type="subcellular location">
    <subcellularLocation>
        <location evidence="2">Cytoplasm</location>
    </subcellularLocation>
    <subcellularLocation>
        <location evidence="1">Nucleus</location>
    </subcellularLocation>
</comment>
<dbReference type="GO" id="GO:0000055">
    <property type="term" value="P:ribosomal large subunit export from nucleus"/>
    <property type="evidence" value="ECO:0007669"/>
    <property type="project" value="TreeGrafter"/>
</dbReference>
<gene>
    <name evidence="8" type="ORF">GMDG_01795</name>
</gene>
<evidence type="ECO:0000256" key="4">
    <source>
        <dbReference type="ARBA" id="ARBA00022490"/>
    </source>
</evidence>
<dbReference type="InParanoid" id="L8FYK4"/>
<accession>L8FYK4</accession>
<keyword evidence="6" id="KW-0539">Nucleus</keyword>
<evidence type="ECO:0000256" key="7">
    <source>
        <dbReference type="SAM" id="MobiDB-lite"/>
    </source>
</evidence>
<keyword evidence="5" id="KW-0690">Ribosome biogenesis</keyword>
<dbReference type="PANTHER" id="PTHR28280">
    <property type="entry name" value="SHUTTLING PRE-60S FACTOR ECM1"/>
    <property type="match status" value="1"/>
</dbReference>
<dbReference type="HOGENOM" id="CLU_085138_0_0_1"/>
<keyword evidence="9" id="KW-1185">Reference proteome</keyword>
<dbReference type="OrthoDB" id="5304887at2759"/>
<evidence type="ECO:0000256" key="3">
    <source>
        <dbReference type="ARBA" id="ARBA00022448"/>
    </source>
</evidence>
<dbReference type="InterPro" id="IPR053278">
    <property type="entry name" value="Pre-60S_factor_ECM1"/>
</dbReference>
<evidence type="ECO:0000256" key="1">
    <source>
        <dbReference type="ARBA" id="ARBA00004123"/>
    </source>
</evidence>
<evidence type="ECO:0000256" key="2">
    <source>
        <dbReference type="ARBA" id="ARBA00004496"/>
    </source>
</evidence>
<feature type="compositionally biased region" description="Basic and acidic residues" evidence="7">
    <location>
        <begin position="154"/>
        <end position="167"/>
    </location>
</feature>
<dbReference type="VEuPathDB" id="FungiDB:GMDG_01795"/>
<feature type="compositionally biased region" description="Basic and acidic residues" evidence="7">
    <location>
        <begin position="51"/>
        <end position="63"/>
    </location>
</feature>
<feature type="region of interest" description="Disordered" evidence="7">
    <location>
        <begin position="154"/>
        <end position="206"/>
    </location>
</feature>
<sequence>MSRERSGGTKHPLNKITTNFFEYGEVSSTKKKIVASVRSRAAKRASSPSIDTDKSLKDAKPPSETKTPAVLGIHHGAGITKKSKHGRKAVLSARAKRRQEISMDRAEAAMDKKSTKIEKSKDRARTIQGRSKTWDEQNRRMLARKEMEAAIAIEREQGGDWVDKSGDDEAEKTTTAAPTDTGDIQMDLSSATAGAIAAEEDVEEEL</sequence>